<proteinExistence type="inferred from homology"/>
<dbReference type="STRING" id="1586267.GCA_001418685_00532"/>
<name>A0A0X3AMT9_9FLAO</name>
<keyword evidence="9" id="KW-1133">Transmembrane helix</keyword>
<comment type="similarity">
    <text evidence="2 12">Belongs to the cytochrome ubiquinol oxidase subunit 1 family.</text>
</comment>
<dbReference type="GO" id="GO:0019646">
    <property type="term" value="P:aerobic electron transport chain"/>
    <property type="evidence" value="ECO:0007669"/>
    <property type="project" value="InterPro"/>
</dbReference>
<dbReference type="GO" id="GO:0020037">
    <property type="term" value="F:heme binding"/>
    <property type="evidence" value="ECO:0007669"/>
    <property type="project" value="TreeGrafter"/>
</dbReference>
<keyword evidence="7 12" id="KW-0479">Metal-binding</keyword>
<protein>
    <submittedName>
        <fullName evidence="13">Cytochrome bd-I ubiquinol oxidase subunit 1 apoprotein</fullName>
    </submittedName>
</protein>
<keyword evidence="14" id="KW-1185">Reference proteome</keyword>
<keyword evidence="4 12" id="KW-1003">Cell membrane</keyword>
<keyword evidence="10 12" id="KW-0408">Iron</keyword>
<dbReference type="AlphaFoldDB" id="A0A0X3AMT9"/>
<reference evidence="13 14" key="1">
    <citation type="submission" date="2016-01" db="EMBL/GenBank/DDBJ databases">
        <authorList>
            <person name="McClelland M."/>
            <person name="Jain A."/>
            <person name="Saraogi P."/>
            <person name="Mendelson R."/>
            <person name="Westerman R."/>
            <person name="SanMiguel P."/>
            <person name="Csonka L."/>
        </authorList>
    </citation>
    <scope>NUCLEOTIDE SEQUENCE [LARGE SCALE GENOMIC DNA]</scope>
    <source>
        <strain evidence="13 14">R-53146</strain>
    </source>
</reference>
<keyword evidence="8 12" id="KW-0249">Electron transport</keyword>
<dbReference type="GO" id="GO:0005886">
    <property type="term" value="C:plasma membrane"/>
    <property type="evidence" value="ECO:0007669"/>
    <property type="project" value="UniProtKB-SubCell"/>
</dbReference>
<keyword evidence="5 12" id="KW-0349">Heme</keyword>
<evidence type="ECO:0000256" key="7">
    <source>
        <dbReference type="ARBA" id="ARBA00022723"/>
    </source>
</evidence>
<evidence type="ECO:0000256" key="3">
    <source>
        <dbReference type="ARBA" id="ARBA00022448"/>
    </source>
</evidence>
<dbReference type="Proteomes" id="UP000182761">
    <property type="component" value="Unassembled WGS sequence"/>
</dbReference>
<evidence type="ECO:0000256" key="6">
    <source>
        <dbReference type="ARBA" id="ARBA00022692"/>
    </source>
</evidence>
<evidence type="ECO:0000256" key="2">
    <source>
        <dbReference type="ARBA" id="ARBA00009819"/>
    </source>
</evidence>
<evidence type="ECO:0000313" key="13">
    <source>
        <dbReference type="EMBL" id="CVK15701.1"/>
    </source>
</evidence>
<evidence type="ECO:0000256" key="9">
    <source>
        <dbReference type="ARBA" id="ARBA00022989"/>
    </source>
</evidence>
<evidence type="ECO:0000256" key="5">
    <source>
        <dbReference type="ARBA" id="ARBA00022617"/>
    </source>
</evidence>
<dbReference type="OrthoDB" id="9807042at2"/>
<organism evidence="13 14">
    <name type="scientific">Apibacter mensalis</name>
    <dbReference type="NCBI Taxonomy" id="1586267"/>
    <lineage>
        <taxon>Bacteria</taxon>
        <taxon>Pseudomonadati</taxon>
        <taxon>Bacteroidota</taxon>
        <taxon>Flavobacteriia</taxon>
        <taxon>Flavobacteriales</taxon>
        <taxon>Weeksellaceae</taxon>
        <taxon>Apibacter</taxon>
    </lineage>
</organism>
<dbReference type="GO" id="GO:0009055">
    <property type="term" value="F:electron transfer activity"/>
    <property type="evidence" value="ECO:0007669"/>
    <property type="project" value="UniProtKB-UniRule"/>
</dbReference>
<keyword evidence="11 12" id="KW-0472">Membrane</keyword>
<evidence type="ECO:0000256" key="4">
    <source>
        <dbReference type="ARBA" id="ARBA00022475"/>
    </source>
</evidence>
<gene>
    <name evidence="13" type="ORF">Ga0061079_10311</name>
</gene>
<sequence>MNDFIAARSQMAVSLGFHIIFSCIGMVMPFFMAIAHYKYLKTGDEVYKGLTKAWSKGIAILFATGAVSGTMLSFELGLLWPEFMKHAGPIFGMPFSLEGTAFFVEAIAIGFFLYGWNKFNPWFHWLTGLLVGISGLSSGILVLAANAWMNSPAGFDYINGNYVNIDPVKAMFNDAWFSQALHMIIAAFVATGFAVAGLHAFMILKKKNIEFHKKAFKIAATCACIAALIQPISGDISAKDVSKRQPEKLAAMEAHFHTEAPASFILGGIVNEKEERVDYAIKIPGLLSFLAYGNVKDPVKGITDFPKEDRPPVAITHYSFQIMIMLGVALMILAVIYILATFKTKTWLTKQWFYKLFVVATPLGYIALEAGWTVTEVGRQPWIIYKIMRTADAVTPMPGIAYSFYLFTAIFISLSAIVIFLLYRQMKMVPVLYDSTDKNYKPNKK</sequence>
<evidence type="ECO:0000313" key="14">
    <source>
        <dbReference type="Proteomes" id="UP000182761"/>
    </source>
</evidence>
<evidence type="ECO:0000256" key="10">
    <source>
        <dbReference type="ARBA" id="ARBA00023004"/>
    </source>
</evidence>
<accession>A0A0X3AMT9</accession>
<evidence type="ECO:0000256" key="8">
    <source>
        <dbReference type="ARBA" id="ARBA00022982"/>
    </source>
</evidence>
<evidence type="ECO:0000256" key="12">
    <source>
        <dbReference type="PIRNR" id="PIRNR006446"/>
    </source>
</evidence>
<keyword evidence="3 12" id="KW-0813">Transport</keyword>
<dbReference type="RefSeq" id="WP_055424929.1">
    <property type="nucleotide sequence ID" value="NZ_FCOR01000003.1"/>
</dbReference>
<dbReference type="GO" id="GO:0016682">
    <property type="term" value="F:oxidoreductase activity, acting on diphenols and related substances as donors, oxygen as acceptor"/>
    <property type="evidence" value="ECO:0007669"/>
    <property type="project" value="TreeGrafter"/>
</dbReference>
<keyword evidence="6" id="KW-0812">Transmembrane</keyword>
<dbReference type="Pfam" id="PF01654">
    <property type="entry name" value="Cyt_bd_oxida_I"/>
    <property type="match status" value="1"/>
</dbReference>
<dbReference type="GO" id="GO:0046872">
    <property type="term" value="F:metal ion binding"/>
    <property type="evidence" value="ECO:0007669"/>
    <property type="project" value="UniProtKB-UniRule"/>
</dbReference>
<dbReference type="GO" id="GO:0070069">
    <property type="term" value="C:cytochrome complex"/>
    <property type="evidence" value="ECO:0007669"/>
    <property type="project" value="UniProtKB-UniRule"/>
</dbReference>
<dbReference type="PANTHER" id="PTHR30365:SF14">
    <property type="entry name" value="CYTOCHROME BD MENAQUINOL OXIDASE SUBUNIT I-RELATED"/>
    <property type="match status" value="1"/>
</dbReference>
<dbReference type="InterPro" id="IPR002585">
    <property type="entry name" value="Cyt-d_ubiquinol_oxidase_su_1"/>
</dbReference>
<comment type="subcellular location">
    <subcellularLocation>
        <location evidence="1">Cell membrane</location>
        <topology evidence="1">Multi-pass membrane protein</topology>
    </subcellularLocation>
</comment>
<dbReference type="EMBL" id="FCOR01000003">
    <property type="protein sequence ID" value="CVK15701.1"/>
    <property type="molecule type" value="Genomic_DNA"/>
</dbReference>
<evidence type="ECO:0000256" key="11">
    <source>
        <dbReference type="ARBA" id="ARBA00023136"/>
    </source>
</evidence>
<dbReference type="PANTHER" id="PTHR30365">
    <property type="entry name" value="CYTOCHROME D UBIQUINOL OXIDASE"/>
    <property type="match status" value="1"/>
</dbReference>
<dbReference type="PIRSF" id="PIRSF006446">
    <property type="entry name" value="Cyt_quinol_oxidase_1"/>
    <property type="match status" value="1"/>
</dbReference>
<evidence type="ECO:0000256" key="1">
    <source>
        <dbReference type="ARBA" id="ARBA00004651"/>
    </source>
</evidence>